<keyword evidence="2" id="KW-1185">Reference proteome</keyword>
<proteinExistence type="predicted"/>
<name>A0A392TR40_9FABA</name>
<dbReference type="Proteomes" id="UP000265520">
    <property type="component" value="Unassembled WGS sequence"/>
</dbReference>
<evidence type="ECO:0000313" key="2">
    <source>
        <dbReference type="Proteomes" id="UP000265520"/>
    </source>
</evidence>
<dbReference type="AlphaFoldDB" id="A0A392TR40"/>
<protein>
    <submittedName>
        <fullName evidence="1">Uncharacterized protein</fullName>
    </submittedName>
</protein>
<sequence length="79" mass="8952">MRDDVPLKLKELSKGPNDVVKRFSGYLVNGYRFHTMEREARRKTQNSGVTLVSLTASFASSKDENPRTEPVTYFGAIKD</sequence>
<reference evidence="1 2" key="1">
    <citation type="journal article" date="2018" name="Front. Plant Sci.">
        <title>Red Clover (Trifolium pratense) and Zigzag Clover (T. medium) - A Picture of Genomic Similarities and Differences.</title>
        <authorList>
            <person name="Dluhosova J."/>
            <person name="Istvanek J."/>
            <person name="Nedelnik J."/>
            <person name="Repkova J."/>
        </authorList>
    </citation>
    <scope>NUCLEOTIDE SEQUENCE [LARGE SCALE GENOMIC DNA]</scope>
    <source>
        <strain evidence="2">cv. 10/8</strain>
        <tissue evidence="1">Leaf</tissue>
    </source>
</reference>
<organism evidence="1 2">
    <name type="scientific">Trifolium medium</name>
    <dbReference type="NCBI Taxonomy" id="97028"/>
    <lineage>
        <taxon>Eukaryota</taxon>
        <taxon>Viridiplantae</taxon>
        <taxon>Streptophyta</taxon>
        <taxon>Embryophyta</taxon>
        <taxon>Tracheophyta</taxon>
        <taxon>Spermatophyta</taxon>
        <taxon>Magnoliopsida</taxon>
        <taxon>eudicotyledons</taxon>
        <taxon>Gunneridae</taxon>
        <taxon>Pentapetalae</taxon>
        <taxon>rosids</taxon>
        <taxon>fabids</taxon>
        <taxon>Fabales</taxon>
        <taxon>Fabaceae</taxon>
        <taxon>Papilionoideae</taxon>
        <taxon>50 kb inversion clade</taxon>
        <taxon>NPAAA clade</taxon>
        <taxon>Hologalegina</taxon>
        <taxon>IRL clade</taxon>
        <taxon>Trifolieae</taxon>
        <taxon>Trifolium</taxon>
    </lineage>
</organism>
<dbReference type="PANTHER" id="PTHR48451">
    <property type="entry name" value="DUF4218 DOMAIN-CONTAINING PROTEIN"/>
    <property type="match status" value="1"/>
</dbReference>
<dbReference type="PANTHER" id="PTHR48451:SF1">
    <property type="entry name" value="DUF4218 DOMAIN-CONTAINING PROTEIN"/>
    <property type="match status" value="1"/>
</dbReference>
<dbReference type="EMBL" id="LXQA010616804">
    <property type="protein sequence ID" value="MCI62315.1"/>
    <property type="molecule type" value="Genomic_DNA"/>
</dbReference>
<comment type="caution">
    <text evidence="1">The sequence shown here is derived from an EMBL/GenBank/DDBJ whole genome shotgun (WGS) entry which is preliminary data.</text>
</comment>
<evidence type="ECO:0000313" key="1">
    <source>
        <dbReference type="EMBL" id="MCI62315.1"/>
    </source>
</evidence>
<accession>A0A392TR40</accession>
<feature type="non-terminal residue" evidence="1">
    <location>
        <position position="79"/>
    </location>
</feature>